<dbReference type="RefSeq" id="WP_203914236.1">
    <property type="nucleotide sequence ID" value="NZ_BONY01000097.1"/>
</dbReference>
<protein>
    <submittedName>
        <fullName evidence="1">Uncharacterized protein</fullName>
    </submittedName>
</protein>
<dbReference type="Proteomes" id="UP000612899">
    <property type="component" value="Unassembled WGS sequence"/>
</dbReference>
<evidence type="ECO:0000313" key="1">
    <source>
        <dbReference type="EMBL" id="GIH10523.1"/>
    </source>
</evidence>
<keyword evidence="2" id="KW-1185">Reference proteome</keyword>
<evidence type="ECO:0000313" key="2">
    <source>
        <dbReference type="Proteomes" id="UP000612899"/>
    </source>
</evidence>
<proteinExistence type="predicted"/>
<dbReference type="EMBL" id="BONY01000097">
    <property type="protein sequence ID" value="GIH10523.1"/>
    <property type="molecule type" value="Genomic_DNA"/>
</dbReference>
<name>A0A8J3QJI7_9ACTN</name>
<dbReference type="AlphaFoldDB" id="A0A8J3QJI7"/>
<sequence>MLVAGLCLMLISACEITPSDQQGRRPAVAEGHQPALAGKTVASFFSPAQPFPGLAWTKDGHAVDGRELNTIAGPSHCAWENVVMMHLGWPLGTVSQTSAEARQFIRDPGGILEQGFREKLALHTTLPFDALATGYRSGELQLWLAPSAPESVFLRVGDDVEQWPRAKNMIACD</sequence>
<accession>A0A8J3QJI7</accession>
<gene>
    <name evidence="1" type="ORF">Rhe02_85900</name>
</gene>
<organism evidence="1 2">
    <name type="scientific">Rhizocola hellebori</name>
    <dbReference type="NCBI Taxonomy" id="1392758"/>
    <lineage>
        <taxon>Bacteria</taxon>
        <taxon>Bacillati</taxon>
        <taxon>Actinomycetota</taxon>
        <taxon>Actinomycetes</taxon>
        <taxon>Micromonosporales</taxon>
        <taxon>Micromonosporaceae</taxon>
        <taxon>Rhizocola</taxon>
    </lineage>
</organism>
<reference evidence="1" key="1">
    <citation type="submission" date="2021-01" db="EMBL/GenBank/DDBJ databases">
        <title>Whole genome shotgun sequence of Rhizocola hellebori NBRC 109834.</title>
        <authorList>
            <person name="Komaki H."/>
            <person name="Tamura T."/>
        </authorList>
    </citation>
    <scope>NUCLEOTIDE SEQUENCE</scope>
    <source>
        <strain evidence="1">NBRC 109834</strain>
    </source>
</reference>
<comment type="caution">
    <text evidence="1">The sequence shown here is derived from an EMBL/GenBank/DDBJ whole genome shotgun (WGS) entry which is preliminary data.</text>
</comment>